<dbReference type="Proteomes" id="UP000178797">
    <property type="component" value="Unassembled WGS sequence"/>
</dbReference>
<dbReference type="Gene3D" id="3.40.50.2000">
    <property type="entry name" value="Glycogen Phosphorylase B"/>
    <property type="match status" value="2"/>
</dbReference>
<evidence type="ECO:0000256" key="2">
    <source>
        <dbReference type="ARBA" id="ARBA00022679"/>
    </source>
</evidence>
<dbReference type="GO" id="GO:0009244">
    <property type="term" value="P:lipopolysaccharide core region biosynthetic process"/>
    <property type="evidence" value="ECO:0007669"/>
    <property type="project" value="TreeGrafter"/>
</dbReference>
<dbReference type="SUPFAM" id="SSF53756">
    <property type="entry name" value="UDP-Glycosyltransferase/glycogen phosphorylase"/>
    <property type="match status" value="1"/>
</dbReference>
<evidence type="ECO:0000256" key="1">
    <source>
        <dbReference type="ARBA" id="ARBA00022676"/>
    </source>
</evidence>
<dbReference type="GO" id="GO:0005829">
    <property type="term" value="C:cytosol"/>
    <property type="evidence" value="ECO:0007669"/>
    <property type="project" value="TreeGrafter"/>
</dbReference>
<keyword evidence="2" id="KW-0808">Transferase</keyword>
<gene>
    <name evidence="3" type="ORF">A2W05_02465</name>
</gene>
<dbReference type="PANTHER" id="PTHR30160">
    <property type="entry name" value="TETRAACYLDISACCHARIDE 4'-KINASE-RELATED"/>
    <property type="match status" value="1"/>
</dbReference>
<dbReference type="InterPro" id="IPR051199">
    <property type="entry name" value="LPS_LOS_Heptosyltrfase"/>
</dbReference>
<comment type="caution">
    <text evidence="3">The sequence shown here is derived from an EMBL/GenBank/DDBJ whole genome shotgun (WGS) entry which is preliminary data.</text>
</comment>
<evidence type="ECO:0008006" key="5">
    <source>
        <dbReference type="Google" id="ProtNLM"/>
    </source>
</evidence>
<name>A0A1F7RWD2_9BACT</name>
<organism evidence="3 4">
    <name type="scientific">Candidatus Schekmanbacteria bacterium RBG_16_38_10</name>
    <dbReference type="NCBI Taxonomy" id="1817879"/>
    <lineage>
        <taxon>Bacteria</taxon>
        <taxon>Candidatus Schekmaniibacteriota</taxon>
    </lineage>
</organism>
<dbReference type="CDD" id="cd03789">
    <property type="entry name" value="GT9_LPS_heptosyltransferase"/>
    <property type="match status" value="1"/>
</dbReference>
<evidence type="ECO:0000313" key="3">
    <source>
        <dbReference type="EMBL" id="OGL45853.1"/>
    </source>
</evidence>
<sequence>MIYVILTYLFSPLIYLLIAIRKKKAVSRILIIQTAKIGDLICSTPVFREVKKKYPDAHIAVMTNSVTRELLEYNPNIDEIISVKNTDYKGLQGKLILSDLIRREKYDAGICLNPNIPFAIALFWSLVPIRLSVMPDFSGFTFKLASVFFTHLEKHIKGKMVIETYMQMLKAIGISSGDISKEVYKSMDANSIAEQIIGNINKPLIGIAVSSGNKLKELGTDKIASIVNMILNDIDAFIVLIGSEQEIMTADIVLETVRKKDRVINAAGKLHLKELPALIGRLSLFIGVDTGITYMADALSIPLINIAGPSDMKDQRHTGKNAVIIQKSDLPCVPCSHTFKSPYYCKINTRGCIESVSPEEIFHAAKKLLSEHN</sequence>
<proteinExistence type="predicted"/>
<dbReference type="EMBL" id="MGDE01000113">
    <property type="protein sequence ID" value="OGL45853.1"/>
    <property type="molecule type" value="Genomic_DNA"/>
</dbReference>
<reference evidence="3 4" key="1">
    <citation type="journal article" date="2016" name="Nat. Commun.">
        <title>Thousands of microbial genomes shed light on interconnected biogeochemical processes in an aquifer system.</title>
        <authorList>
            <person name="Anantharaman K."/>
            <person name="Brown C.T."/>
            <person name="Hug L.A."/>
            <person name="Sharon I."/>
            <person name="Castelle C.J."/>
            <person name="Probst A.J."/>
            <person name="Thomas B.C."/>
            <person name="Singh A."/>
            <person name="Wilkins M.J."/>
            <person name="Karaoz U."/>
            <person name="Brodie E.L."/>
            <person name="Williams K.H."/>
            <person name="Hubbard S.S."/>
            <person name="Banfield J.F."/>
        </authorList>
    </citation>
    <scope>NUCLEOTIDE SEQUENCE [LARGE SCALE GENOMIC DNA]</scope>
</reference>
<dbReference type="Pfam" id="PF01075">
    <property type="entry name" value="Glyco_transf_9"/>
    <property type="match status" value="1"/>
</dbReference>
<dbReference type="AlphaFoldDB" id="A0A1F7RWD2"/>
<accession>A0A1F7RWD2</accession>
<protein>
    <recommendedName>
        <fullName evidence="5">Lipopolysaccharide heptosyltransferase II</fullName>
    </recommendedName>
</protein>
<dbReference type="GO" id="GO:0008713">
    <property type="term" value="F:ADP-heptose-lipopolysaccharide heptosyltransferase activity"/>
    <property type="evidence" value="ECO:0007669"/>
    <property type="project" value="TreeGrafter"/>
</dbReference>
<dbReference type="InterPro" id="IPR002201">
    <property type="entry name" value="Glyco_trans_9"/>
</dbReference>
<dbReference type="PANTHER" id="PTHR30160:SF7">
    <property type="entry name" value="ADP-HEPTOSE--LPS HEPTOSYLTRANSFERASE 2"/>
    <property type="match status" value="1"/>
</dbReference>
<keyword evidence="1" id="KW-0328">Glycosyltransferase</keyword>
<evidence type="ECO:0000313" key="4">
    <source>
        <dbReference type="Proteomes" id="UP000178797"/>
    </source>
</evidence>